<dbReference type="Pfam" id="PF13379">
    <property type="entry name" value="NMT1_2"/>
    <property type="match status" value="1"/>
</dbReference>
<proteinExistence type="predicted"/>
<dbReference type="InterPro" id="IPR036390">
    <property type="entry name" value="WH_DNA-bd_sf"/>
</dbReference>
<dbReference type="SUPFAM" id="SSF46785">
    <property type="entry name" value="Winged helix' DNA-binding domain"/>
    <property type="match status" value="1"/>
</dbReference>
<dbReference type="Proteomes" id="UP000001400">
    <property type="component" value="Chromosome"/>
</dbReference>
<dbReference type="InterPro" id="IPR014466">
    <property type="entry name" value="Txn_rg_UCP012876"/>
</dbReference>
<dbReference type="PIRSF" id="PIRSF012876">
    <property type="entry name" value="Txn_rg_UCP012876"/>
    <property type="match status" value="1"/>
</dbReference>
<evidence type="ECO:0000313" key="1">
    <source>
        <dbReference type="EMBL" id="ADD08174.1"/>
    </source>
</evidence>
<dbReference type="Gene3D" id="1.10.10.10">
    <property type="entry name" value="Winged helix-like DNA-binding domain superfamily/Winged helix DNA-binding domain"/>
    <property type="match status" value="1"/>
</dbReference>
<dbReference type="PANTHER" id="PTHR30024">
    <property type="entry name" value="ALIPHATIC SULFONATES-BINDING PROTEIN-RELATED"/>
    <property type="match status" value="1"/>
</dbReference>
<organism evidence="1 2">
    <name type="scientific">Aciduliprofundum boonei (strain DSM 19572 / T469)</name>
    <dbReference type="NCBI Taxonomy" id="439481"/>
    <lineage>
        <taxon>Archaea</taxon>
        <taxon>Methanobacteriati</taxon>
        <taxon>Thermoplasmatota</taxon>
        <taxon>DHVE2 group</taxon>
        <taxon>Candidatus Aciduliprofundum</taxon>
    </lineage>
</organism>
<dbReference type="HOGENOM" id="CLU_053800_0_0_2"/>
<dbReference type="eggNOG" id="arCOG01804">
    <property type="taxonomic scope" value="Archaea"/>
</dbReference>
<dbReference type="KEGG" id="abi:Aboo_0363"/>
<dbReference type="EMBL" id="CP001941">
    <property type="protein sequence ID" value="ADD08174.1"/>
    <property type="molecule type" value="Genomic_DNA"/>
</dbReference>
<dbReference type="Gene3D" id="3.40.190.10">
    <property type="entry name" value="Periplasmic binding protein-like II"/>
    <property type="match status" value="1"/>
</dbReference>
<name>B5IDU4_ACIB4</name>
<sequence length="326" mass="37340">MQEKILRILINAGKNGILQEEFTKKYGISKSTVSTILSKFEDEGKIVRKRVAGKSYRVWHVEYSPFPIPDVLRVGIGRATEYPAVLLAYKDSDYPKIELKIYKNAFTLTKDLAEGYLDVGCSPLITQVLFALVYRNIKIRAGCGFRGGGIALRVSNPKIFGSSELSTMEFSLRTYIEKTGIDAQIRYFPSPDRMIKALGSGEVDAIAIWEPFVTELSQRYKIIRFEELFGRYPCCTLATNMQTENSKEVREFLKIYKNAVEQLEERKDEAISLEAKFLRIKKARIEKAFYGFDYDWKLDMNVASKFLEEFGLKLTNASKARIFNLL</sequence>
<evidence type="ECO:0000313" key="2">
    <source>
        <dbReference type="Proteomes" id="UP000001400"/>
    </source>
</evidence>
<protein>
    <submittedName>
        <fullName evidence="1">Uncharacterized protein</fullName>
    </submittedName>
</protein>
<dbReference type="PANTHER" id="PTHR30024:SF42">
    <property type="entry name" value="ALIPHATIC SULFONATES-BINDING PROTEIN-RELATED"/>
    <property type="match status" value="1"/>
</dbReference>
<dbReference type="AlphaFoldDB" id="B5IDU4"/>
<accession>B5IDU4</accession>
<reference evidence="1" key="1">
    <citation type="submission" date="2010-02" db="EMBL/GenBank/DDBJ databases">
        <title>Complete sequence of Aciduliprofundum boonei T469.</title>
        <authorList>
            <consortium name="US DOE Joint Genome Institute"/>
            <person name="Lucas S."/>
            <person name="Copeland A."/>
            <person name="Lapidus A."/>
            <person name="Cheng J.-F."/>
            <person name="Bruce D."/>
            <person name="Goodwin L."/>
            <person name="Pitluck S."/>
            <person name="Saunders E."/>
            <person name="Detter J.C."/>
            <person name="Han C."/>
            <person name="Tapia R."/>
            <person name="Land M."/>
            <person name="Hauser L."/>
            <person name="Kyrpides N."/>
            <person name="Mikhailova N."/>
            <person name="Flores G."/>
            <person name="Reysenbach A.-L."/>
            <person name="Woyke T."/>
        </authorList>
    </citation>
    <scope>NUCLEOTIDE SEQUENCE</scope>
    <source>
        <strain evidence="1">T469</strain>
    </source>
</reference>
<dbReference type="OrthoDB" id="10037at2157"/>
<keyword evidence="2" id="KW-1185">Reference proteome</keyword>
<dbReference type="SUPFAM" id="SSF53850">
    <property type="entry name" value="Periplasmic binding protein-like II"/>
    <property type="match status" value="1"/>
</dbReference>
<dbReference type="RefSeq" id="WP_008084370.1">
    <property type="nucleotide sequence ID" value="NC_013926.1"/>
</dbReference>
<dbReference type="InterPro" id="IPR036388">
    <property type="entry name" value="WH-like_DNA-bd_sf"/>
</dbReference>
<dbReference type="GeneID" id="8827305"/>
<gene>
    <name evidence="1" type="ordered locus">Aboo_0363</name>
</gene>
<dbReference type="STRING" id="439481.Aboo_0363"/>